<feature type="transmembrane region" description="Helical" evidence="1">
    <location>
        <begin position="7"/>
        <end position="30"/>
    </location>
</feature>
<evidence type="ECO:0000313" key="2">
    <source>
        <dbReference type="EMBL" id="KKN63777.1"/>
    </source>
</evidence>
<dbReference type="AlphaFoldDB" id="A0A0F9SN80"/>
<comment type="caution">
    <text evidence="2">The sequence shown here is derived from an EMBL/GenBank/DDBJ whole genome shotgun (WGS) entry which is preliminary data.</text>
</comment>
<feature type="transmembrane region" description="Helical" evidence="1">
    <location>
        <begin position="50"/>
        <end position="74"/>
    </location>
</feature>
<gene>
    <name evidence="2" type="ORF">LCGC14_0498160</name>
</gene>
<sequence>MRRKIKAAILLIIGFYLSILNTAIVLIIPFHYPMIPGAPVIIDPGTYWRAWWSIQGWQVILSVVLGLFLIILGYRYLVIK</sequence>
<keyword evidence="1" id="KW-0812">Transmembrane</keyword>
<protein>
    <submittedName>
        <fullName evidence="2">Uncharacterized protein</fullName>
    </submittedName>
</protein>
<keyword evidence="1" id="KW-1133">Transmembrane helix</keyword>
<keyword evidence="1" id="KW-0472">Membrane</keyword>
<proteinExistence type="predicted"/>
<organism evidence="2">
    <name type="scientific">marine sediment metagenome</name>
    <dbReference type="NCBI Taxonomy" id="412755"/>
    <lineage>
        <taxon>unclassified sequences</taxon>
        <taxon>metagenomes</taxon>
        <taxon>ecological metagenomes</taxon>
    </lineage>
</organism>
<name>A0A0F9SN80_9ZZZZ</name>
<dbReference type="EMBL" id="LAZR01000579">
    <property type="protein sequence ID" value="KKN63777.1"/>
    <property type="molecule type" value="Genomic_DNA"/>
</dbReference>
<evidence type="ECO:0000256" key="1">
    <source>
        <dbReference type="SAM" id="Phobius"/>
    </source>
</evidence>
<reference evidence="2" key="1">
    <citation type="journal article" date="2015" name="Nature">
        <title>Complex archaea that bridge the gap between prokaryotes and eukaryotes.</title>
        <authorList>
            <person name="Spang A."/>
            <person name="Saw J.H."/>
            <person name="Jorgensen S.L."/>
            <person name="Zaremba-Niedzwiedzka K."/>
            <person name="Martijn J."/>
            <person name="Lind A.E."/>
            <person name="van Eijk R."/>
            <person name="Schleper C."/>
            <person name="Guy L."/>
            <person name="Ettema T.J."/>
        </authorList>
    </citation>
    <scope>NUCLEOTIDE SEQUENCE</scope>
</reference>
<accession>A0A0F9SN80</accession>